<dbReference type="Pfam" id="PF05800">
    <property type="entry name" value="GvpO"/>
    <property type="match status" value="1"/>
</dbReference>
<dbReference type="InterPro" id="IPR043914">
    <property type="entry name" value="DUF5763"/>
</dbReference>
<dbReference type="Pfam" id="PF19067">
    <property type="entry name" value="DUF5763"/>
    <property type="match status" value="1"/>
</dbReference>
<dbReference type="AlphaFoldDB" id="A0ABD5RR53"/>
<sequence>MAEAESEQCRALTGAGERCTRQAQDDGFCHQHDDDDPTIDDEEHDDTTDEASDDEQQDSTGGGMSDTESGDDATDGGTNGDGDVGLIDVRNTVRSNAGQLIGHPFDALIEVGRRRDEDGDPEGWIAVVEVVERKSIPDTQDILGRYEIDLDESGQFEAYRRIQRLHRGDTGESEL</sequence>
<dbReference type="Proteomes" id="UP001596099">
    <property type="component" value="Unassembled WGS sequence"/>
</dbReference>
<accession>A0ABD5RR53</accession>
<organism evidence="2 3">
    <name type="scientific">Halomarina salina</name>
    <dbReference type="NCBI Taxonomy" id="1872699"/>
    <lineage>
        <taxon>Archaea</taxon>
        <taxon>Methanobacteriati</taxon>
        <taxon>Methanobacteriota</taxon>
        <taxon>Stenosarchaea group</taxon>
        <taxon>Halobacteria</taxon>
        <taxon>Halobacteriales</taxon>
        <taxon>Natronomonadaceae</taxon>
        <taxon>Halomarina</taxon>
    </lineage>
</organism>
<dbReference type="InterPro" id="IPR054824">
    <property type="entry name" value="GvpO-like_N"/>
</dbReference>
<name>A0ABD5RR53_9EURY</name>
<dbReference type="EMBL" id="JBHSQH010000001">
    <property type="protein sequence ID" value="MFC5972809.1"/>
    <property type="molecule type" value="Genomic_DNA"/>
</dbReference>
<feature type="compositionally biased region" description="Basic and acidic residues" evidence="1">
    <location>
        <begin position="18"/>
        <end position="33"/>
    </location>
</feature>
<feature type="region of interest" description="Disordered" evidence="1">
    <location>
        <begin position="1"/>
        <end position="86"/>
    </location>
</feature>
<protein>
    <submittedName>
        <fullName evidence="2">Gas vesicle protein GvpO, halophile-type</fullName>
    </submittedName>
</protein>
<reference evidence="2 3" key="1">
    <citation type="journal article" date="2019" name="Int. J. Syst. Evol. Microbiol.">
        <title>The Global Catalogue of Microorganisms (GCM) 10K type strain sequencing project: providing services to taxonomists for standard genome sequencing and annotation.</title>
        <authorList>
            <consortium name="The Broad Institute Genomics Platform"/>
            <consortium name="The Broad Institute Genome Sequencing Center for Infectious Disease"/>
            <person name="Wu L."/>
            <person name="Ma J."/>
        </authorList>
    </citation>
    <scope>NUCLEOTIDE SEQUENCE [LARGE SCALE GENOMIC DNA]</scope>
    <source>
        <strain evidence="2 3">CGMCC 1.12543</strain>
    </source>
</reference>
<feature type="compositionally biased region" description="Acidic residues" evidence="1">
    <location>
        <begin position="34"/>
        <end position="57"/>
    </location>
</feature>
<evidence type="ECO:0000256" key="1">
    <source>
        <dbReference type="SAM" id="MobiDB-lite"/>
    </source>
</evidence>
<evidence type="ECO:0000313" key="2">
    <source>
        <dbReference type="EMBL" id="MFC5972809.1"/>
    </source>
</evidence>
<gene>
    <name evidence="2" type="primary">gvpO</name>
    <name evidence="2" type="ORF">ACFPYI_15840</name>
</gene>
<dbReference type="RefSeq" id="WP_282594483.1">
    <property type="nucleotide sequence ID" value="NZ_JALLGW010000001.1"/>
</dbReference>
<proteinExistence type="predicted"/>
<dbReference type="InterPro" id="IPR008634">
    <property type="entry name" value="Gas-vesicle_GvpO"/>
</dbReference>
<dbReference type="NCBIfam" id="NF045806">
    <property type="entry name" value="GvpO_arch_Nterm"/>
    <property type="match status" value="1"/>
</dbReference>
<comment type="caution">
    <text evidence="2">The sequence shown here is derived from an EMBL/GenBank/DDBJ whole genome shotgun (WGS) entry which is preliminary data.</text>
</comment>
<keyword evidence="3" id="KW-1185">Reference proteome</keyword>
<evidence type="ECO:0000313" key="3">
    <source>
        <dbReference type="Proteomes" id="UP001596099"/>
    </source>
</evidence>